<dbReference type="InterPro" id="IPR000477">
    <property type="entry name" value="RT_dom"/>
</dbReference>
<dbReference type="InterPro" id="IPR043128">
    <property type="entry name" value="Rev_trsase/Diguanyl_cyclase"/>
</dbReference>
<evidence type="ECO:0000313" key="5">
    <source>
        <dbReference type="EMBL" id="KAK4815663.1"/>
    </source>
</evidence>
<evidence type="ECO:0000256" key="1">
    <source>
        <dbReference type="ARBA" id="ARBA00010879"/>
    </source>
</evidence>
<dbReference type="InterPro" id="IPR051320">
    <property type="entry name" value="Viral_Replic_Matur_Polypro"/>
</dbReference>
<feature type="compositionally biased region" description="Acidic residues" evidence="3">
    <location>
        <begin position="176"/>
        <end position="185"/>
    </location>
</feature>
<comment type="similarity">
    <text evidence="1">Belongs to the beta type-B retroviral polymerase family. HERV class-II K(HML-2) pol subfamily.</text>
</comment>
<evidence type="ECO:0000256" key="3">
    <source>
        <dbReference type="SAM" id="MobiDB-lite"/>
    </source>
</evidence>
<dbReference type="InterPro" id="IPR021109">
    <property type="entry name" value="Peptidase_aspartic_dom_sf"/>
</dbReference>
<organism evidence="5 6">
    <name type="scientific">Mycteria americana</name>
    <name type="common">Wood stork</name>
    <dbReference type="NCBI Taxonomy" id="33587"/>
    <lineage>
        <taxon>Eukaryota</taxon>
        <taxon>Metazoa</taxon>
        <taxon>Chordata</taxon>
        <taxon>Craniata</taxon>
        <taxon>Vertebrata</taxon>
        <taxon>Euteleostomi</taxon>
        <taxon>Archelosauria</taxon>
        <taxon>Archosauria</taxon>
        <taxon>Dinosauria</taxon>
        <taxon>Saurischia</taxon>
        <taxon>Theropoda</taxon>
        <taxon>Coelurosauria</taxon>
        <taxon>Aves</taxon>
        <taxon>Neognathae</taxon>
        <taxon>Neoaves</taxon>
        <taxon>Aequornithes</taxon>
        <taxon>Ciconiiformes</taxon>
        <taxon>Ciconiidae</taxon>
        <taxon>Mycteria</taxon>
    </lineage>
</organism>
<evidence type="ECO:0000259" key="4">
    <source>
        <dbReference type="PROSITE" id="PS50878"/>
    </source>
</evidence>
<comment type="caution">
    <text evidence="5">The sequence shown here is derived from an EMBL/GenBank/DDBJ whole genome shotgun (WGS) entry which is preliminary data.</text>
</comment>
<dbReference type="EC" id="3.1.26.4" evidence="2"/>
<feature type="compositionally biased region" description="Basic residues" evidence="3">
    <location>
        <begin position="150"/>
        <end position="160"/>
    </location>
</feature>
<gene>
    <name evidence="5" type="ORF">QYF61_005409</name>
</gene>
<proteinExistence type="inferred from homology"/>
<dbReference type="Proteomes" id="UP001333110">
    <property type="component" value="Unassembled WGS sequence"/>
</dbReference>
<dbReference type="EMBL" id="JAUNZN010000009">
    <property type="protein sequence ID" value="KAK4815663.1"/>
    <property type="molecule type" value="Genomic_DNA"/>
</dbReference>
<feature type="region of interest" description="Disordered" evidence="3">
    <location>
        <begin position="132"/>
        <end position="189"/>
    </location>
</feature>
<dbReference type="Gene3D" id="3.30.70.270">
    <property type="match status" value="2"/>
</dbReference>
<dbReference type="InterPro" id="IPR043502">
    <property type="entry name" value="DNA/RNA_pol_sf"/>
</dbReference>
<evidence type="ECO:0000313" key="6">
    <source>
        <dbReference type="Proteomes" id="UP001333110"/>
    </source>
</evidence>
<feature type="compositionally biased region" description="Polar residues" evidence="3">
    <location>
        <begin position="132"/>
        <end position="144"/>
    </location>
</feature>
<reference evidence="5 6" key="1">
    <citation type="journal article" date="2023" name="J. Hered.">
        <title>Chromosome-level genome of the wood stork (Mycteria americana) provides insight into avian chromosome evolution.</title>
        <authorList>
            <person name="Flamio R. Jr."/>
            <person name="Ramstad K.M."/>
        </authorList>
    </citation>
    <scope>NUCLEOTIDE SEQUENCE [LARGE SCALE GENOMIC DNA]</scope>
    <source>
        <strain evidence="5">JAX WOST 10</strain>
    </source>
</reference>
<dbReference type="Gene3D" id="3.10.10.10">
    <property type="entry name" value="HIV Type 1 Reverse Transcriptase, subunit A, domain 1"/>
    <property type="match status" value="1"/>
</dbReference>
<dbReference type="SUPFAM" id="SSF56672">
    <property type="entry name" value="DNA/RNA polymerases"/>
    <property type="match status" value="1"/>
</dbReference>
<dbReference type="GO" id="GO:0004523">
    <property type="term" value="F:RNA-DNA hybrid ribonuclease activity"/>
    <property type="evidence" value="ECO:0007669"/>
    <property type="project" value="UniProtKB-EC"/>
</dbReference>
<protein>
    <recommendedName>
        <fullName evidence="2">ribonuclease H</fullName>
        <ecNumber evidence="2">3.1.26.4</ecNumber>
    </recommendedName>
</protein>
<feature type="domain" description="Reverse transcriptase" evidence="4">
    <location>
        <begin position="646"/>
        <end position="817"/>
    </location>
</feature>
<sequence length="935" mass="104802">MGKCLSYWAPPVFWNFTPEQKQNPEKLVEYCEKVCRHPANSRETQITAMCWGLAHAYRALFNTIQNPQGSGDKVTSTAAAPITPATGTAAVPITPATGIAAALITPATGTATAPAPAATGTAAAAAPDNSVTSTAVQTENQPVSVSVAPIHKKKSWKRKSAHLEREDEGAGPSQREEEEDEELLNEMETTRSLSLSELRDIRRPGEHIVTWLLQCWDSGANSLELEGKEAKQLGSLSREEGTDKAIGKGEPARSLWRRLLYKGKVSPFKEDVPYRPGKWTTMERGIQYLRELAVSEVIYGDLDDVQSPTDPDEVQRTRPMWRKLVRNAPPSFANSWSNTVEKLSRKVQRLEEGMSYSPPIRTSVSTIRSQRSSAQERGYRGYTPRGTLGFYLRDHREDMRKWDGKPTSTLEARVRELQGKTITKWGFSRKIAALVSTGQFPRQSKRADLTLDYNEETPYSYIQEGGPASSQVEERDYRVYWTVWIRWPGTSDPQEYKAVVDTNAQCTLMPSSYIDAEPIRISGVTGGCQQLTVLEAKVSLTGNEWQKHPLVTGPEAPCILGIDHLRRGYFKDPKGYWRAFGIAALQTEEIKQLSTLPGLSEDHSVVGLLRVKEQQVPNATTTVHQRQYRTNRDSLIPIHKLIRRLESQGVISKTCSPFNSPIRPVRKSNGEWRLTVDYRGLNEVTRPLSAAVPDMLELQYELESKAAKQYATTDIANAFFSIPLAAECRPYTWNQLPQGWKHSPTICHGLIQTALEQGEAPERLQYIDDIIIWGNTAEEVFEKGKKIVQILLKAGFAIKQSQVKGPAQEIQFLGIRWQDGRRQIPKDVINKITAMPPPTSKKETQAFSGIVGFWRMHIPNYSLIVSPLYQVTQKKNDFKWGPKQRQAFQQITQEVVHAVALGPVRAGQDVKNVLYTTAGENGPTWSLWQKEPGET</sequence>
<evidence type="ECO:0000256" key="2">
    <source>
        <dbReference type="ARBA" id="ARBA00012180"/>
    </source>
</evidence>
<dbReference type="SUPFAM" id="SSF50630">
    <property type="entry name" value="Acid proteases"/>
    <property type="match status" value="1"/>
</dbReference>
<dbReference type="PANTHER" id="PTHR33064">
    <property type="entry name" value="POL PROTEIN"/>
    <property type="match status" value="1"/>
</dbReference>
<keyword evidence="6" id="KW-1185">Reference proteome</keyword>
<dbReference type="PROSITE" id="PS50878">
    <property type="entry name" value="RT_POL"/>
    <property type="match status" value="1"/>
</dbReference>
<dbReference type="Pfam" id="PF00078">
    <property type="entry name" value="RVT_1"/>
    <property type="match status" value="1"/>
</dbReference>
<dbReference type="PANTHER" id="PTHR33064:SF29">
    <property type="entry name" value="PEPTIDASE A2 DOMAIN-CONTAINING PROTEIN-RELATED"/>
    <property type="match status" value="1"/>
</dbReference>
<dbReference type="AlphaFoldDB" id="A0AAN7NRA6"/>
<accession>A0AAN7NRA6</accession>
<name>A0AAN7NRA6_MYCAM</name>